<evidence type="ECO:0000256" key="2">
    <source>
        <dbReference type="ARBA" id="ARBA00022737"/>
    </source>
</evidence>
<dbReference type="SUPFAM" id="SSF52821">
    <property type="entry name" value="Rhodanese/Cell cycle control phosphatase"/>
    <property type="match status" value="2"/>
</dbReference>
<proteinExistence type="predicted"/>
<dbReference type="RefSeq" id="WP_262563728.1">
    <property type="nucleotide sequence ID" value="NZ_JAPFCC010000001.1"/>
</dbReference>
<accession>A0ABT3MX96</accession>
<dbReference type="PANTHER" id="PTHR11364:SF27">
    <property type="entry name" value="SULFURTRANSFERASE"/>
    <property type="match status" value="1"/>
</dbReference>
<evidence type="ECO:0000313" key="5">
    <source>
        <dbReference type="EMBL" id="MCW7553987.1"/>
    </source>
</evidence>
<organism evidence="5 6">
    <name type="scientific">Endozoicomonas gorgoniicola</name>
    <dbReference type="NCBI Taxonomy" id="1234144"/>
    <lineage>
        <taxon>Bacteria</taxon>
        <taxon>Pseudomonadati</taxon>
        <taxon>Pseudomonadota</taxon>
        <taxon>Gammaproteobacteria</taxon>
        <taxon>Oceanospirillales</taxon>
        <taxon>Endozoicomonadaceae</taxon>
        <taxon>Endozoicomonas</taxon>
    </lineage>
</organism>
<dbReference type="EMBL" id="JAPFCC010000001">
    <property type="protein sequence ID" value="MCW7553987.1"/>
    <property type="molecule type" value="Genomic_DNA"/>
</dbReference>
<comment type="caution">
    <text evidence="5">The sequence shown here is derived from an EMBL/GenBank/DDBJ whole genome shotgun (WGS) entry which is preliminary data.</text>
</comment>
<dbReference type="PROSITE" id="PS50206">
    <property type="entry name" value="RHODANESE_3"/>
    <property type="match status" value="2"/>
</dbReference>
<feature type="domain" description="Rhodanese" evidence="4">
    <location>
        <begin position="15"/>
        <end position="135"/>
    </location>
</feature>
<dbReference type="SMART" id="SM00450">
    <property type="entry name" value="RHOD"/>
    <property type="match status" value="2"/>
</dbReference>
<dbReference type="Pfam" id="PF00581">
    <property type="entry name" value="Rhodanese"/>
    <property type="match status" value="2"/>
</dbReference>
<evidence type="ECO:0000259" key="4">
    <source>
        <dbReference type="PROSITE" id="PS50206"/>
    </source>
</evidence>
<dbReference type="Proteomes" id="UP001209854">
    <property type="component" value="Unassembled WGS sequence"/>
</dbReference>
<dbReference type="PANTHER" id="PTHR11364">
    <property type="entry name" value="THIOSULFATE SULFERTANSFERASE"/>
    <property type="match status" value="1"/>
</dbReference>
<feature type="domain" description="Rhodanese" evidence="4">
    <location>
        <begin position="171"/>
        <end position="276"/>
    </location>
</feature>
<dbReference type="InterPro" id="IPR001307">
    <property type="entry name" value="Thiosulphate_STrfase_CS"/>
</dbReference>
<dbReference type="Gene3D" id="3.40.250.10">
    <property type="entry name" value="Rhodanese-like domain"/>
    <property type="match status" value="2"/>
</dbReference>
<reference evidence="5 6" key="1">
    <citation type="submission" date="2022-10" db="EMBL/GenBank/DDBJ databases">
        <title>High-quality genome sequences of two octocoral-associated bacteria, Endozoicomonas euniceicola EF212 and Endozoicomonas gorgoniicola PS125.</title>
        <authorList>
            <person name="Chiou Y.-J."/>
            <person name="Chen Y.-H."/>
        </authorList>
    </citation>
    <scope>NUCLEOTIDE SEQUENCE [LARGE SCALE GENOMIC DNA]</scope>
    <source>
        <strain evidence="5 6">PS125</strain>
    </source>
</reference>
<sequence length="283" mass="31064">MSPLIEPEVLATLLNNERIIIIDARYDLANPSAGHSLYSQSHLPGACYADLEDDLSGDIIPGKTGRHPLPEPDVFVERVRSWGIDDDTHVVVYDDGGHAMAARAWWQLRWIGVQHVSVLHGGFKAWLAGRYPLTSELPKIHISHFISQLNDDNTVSAQDILSQLDDPCFSLVDARSYERFAGESEPIDARAGHIPGALCHPFSDNMDDEGRFLAAESLRQAFNALLPAGLKPVFYCGSGVTACHNLLAMEYAGLPGAKLYPGSWSEWITDETRPVAAFHGHQG</sequence>
<dbReference type="PROSITE" id="PS00683">
    <property type="entry name" value="RHODANESE_2"/>
    <property type="match status" value="1"/>
</dbReference>
<dbReference type="CDD" id="cd01448">
    <property type="entry name" value="TST_Repeat_1"/>
    <property type="match status" value="1"/>
</dbReference>
<dbReference type="InterPro" id="IPR045078">
    <property type="entry name" value="TST/MPST-like"/>
</dbReference>
<keyword evidence="2" id="KW-0677">Repeat</keyword>
<dbReference type="InterPro" id="IPR036873">
    <property type="entry name" value="Rhodanese-like_dom_sf"/>
</dbReference>
<protein>
    <recommendedName>
        <fullName evidence="3">Sulfurtransferase</fullName>
    </recommendedName>
</protein>
<evidence type="ECO:0000313" key="6">
    <source>
        <dbReference type="Proteomes" id="UP001209854"/>
    </source>
</evidence>
<dbReference type="InterPro" id="IPR001763">
    <property type="entry name" value="Rhodanese-like_dom"/>
</dbReference>
<evidence type="ECO:0000256" key="3">
    <source>
        <dbReference type="RuleBase" id="RU000507"/>
    </source>
</evidence>
<keyword evidence="1 3" id="KW-0808">Transferase</keyword>
<dbReference type="CDD" id="cd01449">
    <property type="entry name" value="TST_Repeat_2"/>
    <property type="match status" value="1"/>
</dbReference>
<keyword evidence="6" id="KW-1185">Reference proteome</keyword>
<name>A0ABT3MX96_9GAMM</name>
<gene>
    <name evidence="5" type="ORF">NX722_15445</name>
</gene>
<evidence type="ECO:0000256" key="1">
    <source>
        <dbReference type="ARBA" id="ARBA00022679"/>
    </source>
</evidence>